<evidence type="ECO:0000313" key="2">
    <source>
        <dbReference type="EMBL" id="GII01806.1"/>
    </source>
</evidence>
<evidence type="ECO:0000256" key="1">
    <source>
        <dbReference type="SAM" id="MobiDB-lite"/>
    </source>
</evidence>
<gene>
    <name evidence="2" type="ORF">Pta02_38140</name>
</gene>
<dbReference type="AlphaFoldDB" id="A0A8J3SXZ1"/>
<protein>
    <submittedName>
        <fullName evidence="2">Uncharacterized protein</fullName>
    </submittedName>
</protein>
<comment type="caution">
    <text evidence="2">The sequence shown here is derived from an EMBL/GenBank/DDBJ whole genome shotgun (WGS) entry which is preliminary data.</text>
</comment>
<keyword evidence="3" id="KW-1185">Reference proteome</keyword>
<accession>A0A8J3SXZ1</accession>
<feature type="region of interest" description="Disordered" evidence="1">
    <location>
        <begin position="64"/>
        <end position="102"/>
    </location>
</feature>
<dbReference type="Proteomes" id="UP000634476">
    <property type="component" value="Unassembled WGS sequence"/>
</dbReference>
<sequence>MNPFINAGSIPENPGASGPVPGGTEGDSVMPSIIGDTRSGREHRRTRVHDRIGRASLVGIKVLGGSDQGRAEGTDRSAHVPGGIRRIPLGPVSKPAVAAPPR</sequence>
<evidence type="ECO:0000313" key="3">
    <source>
        <dbReference type="Proteomes" id="UP000634476"/>
    </source>
</evidence>
<organism evidence="2 3">
    <name type="scientific">Planobispora takensis</name>
    <dbReference type="NCBI Taxonomy" id="1367882"/>
    <lineage>
        <taxon>Bacteria</taxon>
        <taxon>Bacillati</taxon>
        <taxon>Actinomycetota</taxon>
        <taxon>Actinomycetes</taxon>
        <taxon>Streptosporangiales</taxon>
        <taxon>Streptosporangiaceae</taxon>
        <taxon>Planobispora</taxon>
    </lineage>
</organism>
<reference evidence="2" key="1">
    <citation type="submission" date="2021-01" db="EMBL/GenBank/DDBJ databases">
        <title>Whole genome shotgun sequence of Planobispora takensis NBRC 109077.</title>
        <authorList>
            <person name="Komaki H."/>
            <person name="Tamura T."/>
        </authorList>
    </citation>
    <scope>NUCLEOTIDE SEQUENCE</scope>
    <source>
        <strain evidence="2">NBRC 109077</strain>
    </source>
</reference>
<proteinExistence type="predicted"/>
<name>A0A8J3SXZ1_9ACTN</name>
<dbReference type="EMBL" id="BOOK01000027">
    <property type="protein sequence ID" value="GII01806.1"/>
    <property type="molecule type" value="Genomic_DNA"/>
</dbReference>
<feature type="compositionally biased region" description="Basic and acidic residues" evidence="1">
    <location>
        <begin position="69"/>
        <end position="78"/>
    </location>
</feature>
<feature type="region of interest" description="Disordered" evidence="1">
    <location>
        <begin position="1"/>
        <end position="47"/>
    </location>
</feature>